<sequence length="820" mass="92755">MGRRKTKGRKKNDYKDVDYQVQLIQQPINNIGICHNIAPQARKRRASKEVDYKEVDYVDEDEVQLILEPTNVAGNGDNTAAEELHPLPSSLKYPTQSNNPKVTVADIQPSTLGDLAEEVTSLPLAKDCKLNGEASLNHTNREASRNLTDLVQKLNKNVSDAEEVDSAAHLDSVMVAGYKVKGEVAPVLREILSEHGDIASECILQTPETRAALLESVCMIYRELEPKFPNITSLVVTNMQARIKDLETVRLRVEWLYKKLEEVSNMKNLLDKSGSLEEARARCTESIEREERDLEALETELSNLQQKISSKKAALVLLKTEAETIKAAFETMSRMESLPEQSMVSMTRRTGGKKWSGPMPSSKVFNGNDSQLHSQTTLQHNSYKFIMGSYQQLLENDHPQPGLPDHDSVACLKAQSCNPQSHSQSYNVQCNSRQLHSLPQSVSQNLQPHQSQSNLRTHSNRLSKPQHSTQFNSENECDQNYDASSDDVNDENTTGGDYTPRNDRGTQNQDSSLADYSSRRQGMRGITKPLRGWGTGQKMMLQLNEHNQIIGKLDSAFASQLGVLAKDGKKLPLIYTDWRAIPGIYKDKIWKEIKDNTNLHDGCEKATLQRLSKLWRCWKGTIKEAYFTPYRNDDEKLAQHPPEERIEKDQWPILVCYWKSKADSELKENMIHVSDQNMVTLTGHQIGDEEPELERPGRVLTYSPGITPFRVPTGTKMMVTEYQKKALDFALRAEVEEVVGNMRETMTVELVEEMFSGVKQKAKAGLRGHMAFAVPSNRTQVPESSSMQSTTPYFEDQQRELPNCDSPSTEEHTKRRKRIH</sequence>
<dbReference type="InterPro" id="IPR007942">
    <property type="entry name" value="PLipase-like"/>
</dbReference>
<feature type="compositionally biased region" description="Polar residues" evidence="2">
    <location>
        <begin position="505"/>
        <end position="515"/>
    </location>
</feature>
<dbReference type="Proteomes" id="UP001454036">
    <property type="component" value="Unassembled WGS sequence"/>
</dbReference>
<accession>A0AAV3PRX7</accession>
<dbReference type="AlphaFoldDB" id="A0AAV3PRX7"/>
<protein>
    <submittedName>
        <fullName evidence="3">Uncharacterized protein</fullName>
    </submittedName>
</protein>
<gene>
    <name evidence="3" type="ORF">LIER_11402</name>
</gene>
<keyword evidence="1" id="KW-0175">Coiled coil</keyword>
<evidence type="ECO:0000313" key="3">
    <source>
        <dbReference type="EMBL" id="GAA0153080.1"/>
    </source>
</evidence>
<feature type="compositionally biased region" description="Polar residues" evidence="2">
    <location>
        <begin position="776"/>
        <end position="792"/>
    </location>
</feature>
<evidence type="ECO:0000256" key="1">
    <source>
        <dbReference type="SAM" id="Coils"/>
    </source>
</evidence>
<comment type="caution">
    <text evidence="3">The sequence shown here is derived from an EMBL/GenBank/DDBJ whole genome shotgun (WGS) entry which is preliminary data.</text>
</comment>
<organism evidence="3 4">
    <name type="scientific">Lithospermum erythrorhizon</name>
    <name type="common">Purple gromwell</name>
    <name type="synonym">Lithospermum officinale var. erythrorhizon</name>
    <dbReference type="NCBI Taxonomy" id="34254"/>
    <lineage>
        <taxon>Eukaryota</taxon>
        <taxon>Viridiplantae</taxon>
        <taxon>Streptophyta</taxon>
        <taxon>Embryophyta</taxon>
        <taxon>Tracheophyta</taxon>
        <taxon>Spermatophyta</taxon>
        <taxon>Magnoliopsida</taxon>
        <taxon>eudicotyledons</taxon>
        <taxon>Gunneridae</taxon>
        <taxon>Pentapetalae</taxon>
        <taxon>asterids</taxon>
        <taxon>lamiids</taxon>
        <taxon>Boraginales</taxon>
        <taxon>Boraginaceae</taxon>
        <taxon>Boraginoideae</taxon>
        <taxon>Lithospermeae</taxon>
        <taxon>Lithospermum</taxon>
    </lineage>
</organism>
<evidence type="ECO:0000313" key="4">
    <source>
        <dbReference type="Proteomes" id="UP001454036"/>
    </source>
</evidence>
<evidence type="ECO:0000256" key="2">
    <source>
        <dbReference type="SAM" id="MobiDB-lite"/>
    </source>
</evidence>
<dbReference type="EMBL" id="BAABME010002110">
    <property type="protein sequence ID" value="GAA0153080.1"/>
    <property type="molecule type" value="Genomic_DNA"/>
</dbReference>
<proteinExistence type="predicted"/>
<name>A0AAV3PRX7_LITER</name>
<feature type="compositionally biased region" description="Polar residues" evidence="2">
    <location>
        <begin position="440"/>
        <end position="474"/>
    </location>
</feature>
<dbReference type="PANTHER" id="PTHR35358">
    <property type="entry name" value="OS06G0711100 PROTEIN"/>
    <property type="match status" value="1"/>
</dbReference>
<feature type="region of interest" description="Disordered" evidence="2">
    <location>
        <begin position="440"/>
        <end position="531"/>
    </location>
</feature>
<feature type="region of interest" description="Disordered" evidence="2">
    <location>
        <begin position="774"/>
        <end position="820"/>
    </location>
</feature>
<dbReference type="Pfam" id="PF05278">
    <property type="entry name" value="PEARLI-4"/>
    <property type="match status" value="1"/>
</dbReference>
<feature type="compositionally biased region" description="Acidic residues" evidence="2">
    <location>
        <begin position="475"/>
        <end position="490"/>
    </location>
</feature>
<keyword evidence="4" id="KW-1185">Reference proteome</keyword>
<dbReference type="PANTHER" id="PTHR35358:SF10">
    <property type="entry name" value="PLANT PHOSPHOLIPASE-LIKE PROTEIN"/>
    <property type="match status" value="1"/>
</dbReference>
<feature type="coiled-coil region" evidence="1">
    <location>
        <begin position="280"/>
        <end position="321"/>
    </location>
</feature>
<reference evidence="3 4" key="1">
    <citation type="submission" date="2024-01" db="EMBL/GenBank/DDBJ databases">
        <title>The complete chloroplast genome sequence of Lithospermum erythrorhizon: insights into the phylogenetic relationship among Boraginaceae species and the maternal lineages of purple gromwells.</title>
        <authorList>
            <person name="Okada T."/>
            <person name="Watanabe K."/>
        </authorList>
    </citation>
    <scope>NUCLEOTIDE SEQUENCE [LARGE SCALE GENOMIC DNA]</scope>
</reference>